<evidence type="ECO:0000259" key="1">
    <source>
        <dbReference type="Pfam" id="PF13649"/>
    </source>
</evidence>
<keyword evidence="3" id="KW-1185">Reference proteome</keyword>
<reference evidence="2 3" key="1">
    <citation type="journal article" date="2014" name="Proc. Natl. Acad. Sci. U.S.A.">
        <title>Thirty-thousand-year-old distant relative of giant icosahedral DNA viruses with a pandoravirus morphology.</title>
        <authorList>
            <person name="Legendre M."/>
            <person name="Bartoli J."/>
            <person name="Shmakova L."/>
            <person name="Jeudy S."/>
            <person name="Labadie K."/>
            <person name="Adrait A."/>
            <person name="Lescot M."/>
            <person name="Poirot O."/>
            <person name="Bertaux L."/>
            <person name="Bruley C."/>
            <person name="Coute Y."/>
            <person name="Rivkina E."/>
            <person name="Abergel C."/>
            <person name="Claverie J.M."/>
        </authorList>
    </citation>
    <scope>NUCLEOTIDE SEQUENCE [LARGE SCALE GENOMIC DNA]</scope>
    <source>
        <strain evidence="2">P1084-T</strain>
    </source>
</reference>
<dbReference type="Pfam" id="PF13649">
    <property type="entry name" value="Methyltransf_25"/>
    <property type="match status" value="1"/>
</dbReference>
<evidence type="ECO:0000313" key="3">
    <source>
        <dbReference type="Proteomes" id="UP000202176"/>
    </source>
</evidence>
<dbReference type="SUPFAM" id="SSF53335">
    <property type="entry name" value="S-adenosyl-L-methionine-dependent methyltransferases"/>
    <property type="match status" value="1"/>
</dbReference>
<dbReference type="Gene3D" id="3.40.50.150">
    <property type="entry name" value="Vaccinia Virus protein VP39"/>
    <property type="match status" value="1"/>
</dbReference>
<dbReference type="GeneID" id="18266048"/>
<dbReference type="InterPro" id="IPR029063">
    <property type="entry name" value="SAM-dependent_MTases_sf"/>
</dbReference>
<feature type="domain" description="Methyltransferase" evidence="1">
    <location>
        <begin position="49"/>
        <end position="132"/>
    </location>
</feature>
<sequence>MSSATKTFSRIYENDLWNGGSGQGSTEEYTVAYRAELEKLLGEWKVETVLDIGCGDWQSTKLIDWKGANYLGVDCVPSLIEQNTHLYAKEGKVQFQQIDVLEQYSEITEIYDLIILKDVIQHWSNQQIYSILPHLILKGRRILLINCNYQRSDHQDISIGDFRPLSAHLFPLRVFCPKKIFSWRTKDMLLIENRNQKS</sequence>
<dbReference type="CDD" id="cd02440">
    <property type="entry name" value="AdoMet_MTases"/>
    <property type="match status" value="1"/>
</dbReference>
<dbReference type="Proteomes" id="UP000202176">
    <property type="component" value="Segment"/>
</dbReference>
<dbReference type="RefSeq" id="YP_009000922.1">
    <property type="nucleotide sequence ID" value="NC_023423.1"/>
</dbReference>
<accession>W5S5N3</accession>
<dbReference type="KEGG" id="vg:18266048"/>
<gene>
    <name evidence="2" type="ORF">pv_20</name>
</gene>
<dbReference type="EMBL" id="KF740664">
    <property type="protein sequence ID" value="AHH01587.1"/>
    <property type="molecule type" value="Genomic_DNA"/>
</dbReference>
<name>W5S5N3_9VIRU</name>
<protein>
    <submittedName>
        <fullName evidence="2">Glycosyltransferase</fullName>
    </submittedName>
</protein>
<dbReference type="InterPro" id="IPR041698">
    <property type="entry name" value="Methyltransf_25"/>
</dbReference>
<proteinExistence type="predicted"/>
<organism evidence="2 3">
    <name type="scientific">Pithovirus sibericum</name>
    <dbReference type="NCBI Taxonomy" id="1450746"/>
    <lineage>
        <taxon>Viruses</taxon>
        <taxon>Pithoviruses</taxon>
        <taxon>Orthopithovirinae</taxon>
        <taxon>Alphapithovirus</taxon>
        <taxon>Alphapithovirus sibericum</taxon>
    </lineage>
</organism>
<evidence type="ECO:0000313" key="2">
    <source>
        <dbReference type="EMBL" id="AHH01587.1"/>
    </source>
</evidence>